<dbReference type="InterPro" id="IPR050452">
    <property type="entry name" value="Metacaspase"/>
</dbReference>
<dbReference type="GO" id="GO:0004197">
    <property type="term" value="F:cysteine-type endopeptidase activity"/>
    <property type="evidence" value="ECO:0007669"/>
    <property type="project" value="InterPro"/>
</dbReference>
<feature type="non-terminal residue" evidence="3">
    <location>
        <position position="1"/>
    </location>
</feature>
<dbReference type="Proteomes" id="UP001175228">
    <property type="component" value="Unassembled WGS sequence"/>
</dbReference>
<accession>A0AA39UAI5</accession>
<keyword evidence="4" id="KW-1185">Reference proteome</keyword>
<dbReference type="GO" id="GO:0005737">
    <property type="term" value="C:cytoplasm"/>
    <property type="evidence" value="ECO:0007669"/>
    <property type="project" value="TreeGrafter"/>
</dbReference>
<dbReference type="PANTHER" id="PTHR48104:SF30">
    <property type="entry name" value="METACASPASE-1"/>
    <property type="match status" value="1"/>
</dbReference>
<dbReference type="AlphaFoldDB" id="A0AA39UAI5"/>
<feature type="domain" description="Peptidase C14 caspase" evidence="2">
    <location>
        <begin position="5"/>
        <end position="156"/>
    </location>
</feature>
<gene>
    <name evidence="3" type="ORF">EDD18DRAFT_1030694</name>
</gene>
<dbReference type="InterPro" id="IPR011600">
    <property type="entry name" value="Pept_C14_caspase"/>
</dbReference>
<evidence type="ECO:0000313" key="3">
    <source>
        <dbReference type="EMBL" id="KAK0482157.1"/>
    </source>
</evidence>
<dbReference type="Pfam" id="PF00656">
    <property type="entry name" value="Peptidase_C14"/>
    <property type="match status" value="1"/>
</dbReference>
<comment type="similarity">
    <text evidence="1">Belongs to the peptidase C14B family.</text>
</comment>
<sequence length="157" mass="17312">ASRFWAILIGINEYASYPLQGSVPDAQLMEKYLTEDLGMPGNCIQLLLGLKEQLSPEDPMYPSRAHIADALLGLITNPEIAHGDNIIIYYSGHGSYYPHYTGEEDEVEYTETLCPIDHNTPGENGKPVPDISDRALNTILSLIAQAKGHRITVILDC</sequence>
<comment type="caution">
    <text evidence="3">The sequence shown here is derived from an EMBL/GenBank/DDBJ whole genome shotgun (WGS) entry which is preliminary data.</text>
</comment>
<dbReference type="Gene3D" id="3.40.50.1460">
    <property type="match status" value="1"/>
</dbReference>
<dbReference type="GO" id="GO:0006508">
    <property type="term" value="P:proteolysis"/>
    <property type="evidence" value="ECO:0007669"/>
    <property type="project" value="InterPro"/>
</dbReference>
<name>A0AA39UAI5_9AGAR</name>
<evidence type="ECO:0000259" key="2">
    <source>
        <dbReference type="Pfam" id="PF00656"/>
    </source>
</evidence>
<reference evidence="3" key="1">
    <citation type="submission" date="2023-06" db="EMBL/GenBank/DDBJ databases">
        <authorList>
            <consortium name="Lawrence Berkeley National Laboratory"/>
            <person name="Ahrendt S."/>
            <person name="Sahu N."/>
            <person name="Indic B."/>
            <person name="Wong-Bajracharya J."/>
            <person name="Merenyi Z."/>
            <person name="Ke H.-M."/>
            <person name="Monk M."/>
            <person name="Kocsube S."/>
            <person name="Drula E."/>
            <person name="Lipzen A."/>
            <person name="Balint B."/>
            <person name="Henrissat B."/>
            <person name="Andreopoulos B."/>
            <person name="Martin F.M."/>
            <person name="Harder C.B."/>
            <person name="Rigling D."/>
            <person name="Ford K.L."/>
            <person name="Foster G.D."/>
            <person name="Pangilinan J."/>
            <person name="Papanicolaou A."/>
            <person name="Barry K."/>
            <person name="LaButti K."/>
            <person name="Viragh M."/>
            <person name="Koriabine M."/>
            <person name="Yan M."/>
            <person name="Riley R."/>
            <person name="Champramary S."/>
            <person name="Plett K.L."/>
            <person name="Tsai I.J."/>
            <person name="Slot J."/>
            <person name="Sipos G."/>
            <person name="Plett J."/>
            <person name="Nagy L.G."/>
            <person name="Grigoriev I.V."/>
        </authorList>
    </citation>
    <scope>NUCLEOTIDE SEQUENCE</scope>
    <source>
        <strain evidence="3">HWK02</strain>
    </source>
</reference>
<dbReference type="PANTHER" id="PTHR48104">
    <property type="entry name" value="METACASPASE-4"/>
    <property type="match status" value="1"/>
</dbReference>
<evidence type="ECO:0000256" key="1">
    <source>
        <dbReference type="ARBA" id="ARBA00009005"/>
    </source>
</evidence>
<evidence type="ECO:0000313" key="4">
    <source>
        <dbReference type="Proteomes" id="UP001175228"/>
    </source>
</evidence>
<proteinExistence type="inferred from homology"/>
<protein>
    <submittedName>
        <fullName evidence="3">Peptidase C14, caspase domain-containing protein</fullName>
    </submittedName>
</protein>
<feature type="non-terminal residue" evidence="3">
    <location>
        <position position="157"/>
    </location>
</feature>
<organism evidence="3 4">
    <name type="scientific">Armillaria luteobubalina</name>
    <dbReference type="NCBI Taxonomy" id="153913"/>
    <lineage>
        <taxon>Eukaryota</taxon>
        <taxon>Fungi</taxon>
        <taxon>Dikarya</taxon>
        <taxon>Basidiomycota</taxon>
        <taxon>Agaricomycotina</taxon>
        <taxon>Agaricomycetes</taxon>
        <taxon>Agaricomycetidae</taxon>
        <taxon>Agaricales</taxon>
        <taxon>Marasmiineae</taxon>
        <taxon>Physalacriaceae</taxon>
        <taxon>Armillaria</taxon>
    </lineage>
</organism>
<dbReference type="EMBL" id="JAUEPU010000067">
    <property type="protein sequence ID" value="KAK0482157.1"/>
    <property type="molecule type" value="Genomic_DNA"/>
</dbReference>